<name>A0A6L8Q5S7_9ACTN</name>
<dbReference type="InterPro" id="IPR005119">
    <property type="entry name" value="LysR_subst-bd"/>
</dbReference>
<dbReference type="GO" id="GO:0003700">
    <property type="term" value="F:DNA-binding transcription factor activity"/>
    <property type="evidence" value="ECO:0007669"/>
    <property type="project" value="InterPro"/>
</dbReference>
<comment type="caution">
    <text evidence="6">The sequence shown here is derived from an EMBL/GenBank/DDBJ whole genome shotgun (WGS) entry which is preliminary data.</text>
</comment>
<dbReference type="SUPFAM" id="SSF46785">
    <property type="entry name" value="Winged helix' DNA-binding domain"/>
    <property type="match status" value="1"/>
</dbReference>
<evidence type="ECO:0000256" key="3">
    <source>
        <dbReference type="ARBA" id="ARBA00023125"/>
    </source>
</evidence>
<dbReference type="Proteomes" id="UP000472380">
    <property type="component" value="Unassembled WGS sequence"/>
</dbReference>
<sequence>MGSVRPRVFCKLLRDLCTNRTIRYNDKGDQGVVVLNMEYVPELLVLAETLSYTETARRLHMSHSAVSRHVDAVERALGARLFNRTTRKVELTDAGRAVIADFSAMQAHYTHVLDELGRLAEDVPVIRLSCPDFWIPCYLEPLLAFLSLEQSALRVKLESNPPVVGLSAVEEGRCDLAFGIGLPTELKPPMNMRLFLRERIVATIHEDNALAGCETLALEQLAGEPLVVLDDRAEGFSRMNEEILRFFEASVVCVTRG</sequence>
<reference evidence="6 7" key="1">
    <citation type="submission" date="2019-07" db="EMBL/GenBank/DDBJ databases">
        <title>Draft genome sequence of Adlercreutzia equolifaciens IPLA 37004, a human intestinal strain that does not produces equol from daidzein.</title>
        <authorList>
            <person name="Vazquez L."/>
            <person name="Florez A.B."/>
            <person name="Mayo B."/>
        </authorList>
    </citation>
    <scope>NUCLEOTIDE SEQUENCE [LARGE SCALE GENOMIC DNA]</scope>
    <source>
        <strain evidence="6 7">IPLA 37004</strain>
    </source>
</reference>
<dbReference type="CDD" id="cd05466">
    <property type="entry name" value="PBP2_LTTR_substrate"/>
    <property type="match status" value="1"/>
</dbReference>
<evidence type="ECO:0000256" key="2">
    <source>
        <dbReference type="ARBA" id="ARBA00023015"/>
    </source>
</evidence>
<dbReference type="InterPro" id="IPR036388">
    <property type="entry name" value="WH-like_DNA-bd_sf"/>
</dbReference>
<dbReference type="InterPro" id="IPR036390">
    <property type="entry name" value="WH_DNA-bd_sf"/>
</dbReference>
<accession>A0A6L8Q5S7</accession>
<evidence type="ECO:0000259" key="5">
    <source>
        <dbReference type="PROSITE" id="PS50931"/>
    </source>
</evidence>
<keyword evidence="3" id="KW-0238">DNA-binding</keyword>
<dbReference type="PANTHER" id="PTHR30346:SF28">
    <property type="entry name" value="HTH-TYPE TRANSCRIPTIONAL REGULATOR CYNR"/>
    <property type="match status" value="1"/>
</dbReference>
<evidence type="ECO:0000313" key="6">
    <source>
        <dbReference type="EMBL" id="MZG28669.1"/>
    </source>
</evidence>
<dbReference type="PANTHER" id="PTHR30346">
    <property type="entry name" value="TRANSCRIPTIONAL DUAL REGULATOR HCAR-RELATED"/>
    <property type="match status" value="1"/>
</dbReference>
<dbReference type="GO" id="GO:0032993">
    <property type="term" value="C:protein-DNA complex"/>
    <property type="evidence" value="ECO:0007669"/>
    <property type="project" value="TreeGrafter"/>
</dbReference>
<dbReference type="SUPFAM" id="SSF53850">
    <property type="entry name" value="Periplasmic binding protein-like II"/>
    <property type="match status" value="1"/>
</dbReference>
<dbReference type="PROSITE" id="PS50931">
    <property type="entry name" value="HTH_LYSR"/>
    <property type="match status" value="1"/>
</dbReference>
<dbReference type="Pfam" id="PF00126">
    <property type="entry name" value="HTH_1"/>
    <property type="match status" value="1"/>
</dbReference>
<evidence type="ECO:0000256" key="4">
    <source>
        <dbReference type="ARBA" id="ARBA00023163"/>
    </source>
</evidence>
<evidence type="ECO:0000313" key="7">
    <source>
        <dbReference type="Proteomes" id="UP000472380"/>
    </source>
</evidence>
<dbReference type="InterPro" id="IPR000847">
    <property type="entry name" value="LysR_HTH_N"/>
</dbReference>
<gene>
    <name evidence="6" type="ORF">FM068_08725</name>
</gene>
<feature type="domain" description="HTH lysR-type" evidence="5">
    <location>
        <begin position="43"/>
        <end position="92"/>
    </location>
</feature>
<dbReference type="Gene3D" id="3.40.190.10">
    <property type="entry name" value="Periplasmic binding protein-like II"/>
    <property type="match status" value="2"/>
</dbReference>
<dbReference type="AlphaFoldDB" id="A0A6L8Q5S7"/>
<proteinExistence type="inferred from homology"/>
<protein>
    <submittedName>
        <fullName evidence="6">LysR family transcriptional regulator</fullName>
    </submittedName>
</protein>
<dbReference type="GO" id="GO:0003677">
    <property type="term" value="F:DNA binding"/>
    <property type="evidence" value="ECO:0007669"/>
    <property type="project" value="UniProtKB-KW"/>
</dbReference>
<evidence type="ECO:0000256" key="1">
    <source>
        <dbReference type="ARBA" id="ARBA00009437"/>
    </source>
</evidence>
<dbReference type="EMBL" id="VJNE01000018">
    <property type="protein sequence ID" value="MZG28669.1"/>
    <property type="molecule type" value="Genomic_DNA"/>
</dbReference>
<comment type="similarity">
    <text evidence="1">Belongs to the LysR transcriptional regulatory family.</text>
</comment>
<dbReference type="Pfam" id="PF03466">
    <property type="entry name" value="LysR_substrate"/>
    <property type="match status" value="1"/>
</dbReference>
<organism evidence="6 7">
    <name type="scientific">Adlercreutzia equolifaciens</name>
    <dbReference type="NCBI Taxonomy" id="446660"/>
    <lineage>
        <taxon>Bacteria</taxon>
        <taxon>Bacillati</taxon>
        <taxon>Actinomycetota</taxon>
        <taxon>Coriobacteriia</taxon>
        <taxon>Eggerthellales</taxon>
        <taxon>Eggerthellaceae</taxon>
        <taxon>Adlercreutzia</taxon>
    </lineage>
</organism>
<keyword evidence="4" id="KW-0804">Transcription</keyword>
<keyword evidence="2" id="KW-0805">Transcription regulation</keyword>
<dbReference type="Gene3D" id="1.10.10.10">
    <property type="entry name" value="Winged helix-like DNA-binding domain superfamily/Winged helix DNA-binding domain"/>
    <property type="match status" value="1"/>
</dbReference>